<comment type="caution">
    <text evidence="1">The sequence shown here is derived from an EMBL/GenBank/DDBJ whole genome shotgun (WGS) entry which is preliminary data.</text>
</comment>
<dbReference type="InterPro" id="IPR025591">
    <property type="entry name" value="RloB"/>
</dbReference>
<proteinExistence type="predicted"/>
<name>A0A5T3JW48_SALER</name>
<dbReference type="AlphaFoldDB" id="A0A5T3JW48"/>
<evidence type="ECO:0000313" key="1">
    <source>
        <dbReference type="EMBL" id="EAN4663846.1"/>
    </source>
</evidence>
<gene>
    <name evidence="1" type="ORF">EHH49_22555</name>
</gene>
<dbReference type="EMBL" id="AACYFK010000049">
    <property type="protein sequence ID" value="EAN4663846.1"/>
    <property type="molecule type" value="Genomic_DNA"/>
</dbReference>
<organism evidence="1">
    <name type="scientific">Salmonella enterica</name>
    <name type="common">Salmonella choleraesuis</name>
    <dbReference type="NCBI Taxonomy" id="28901"/>
    <lineage>
        <taxon>Bacteria</taxon>
        <taxon>Pseudomonadati</taxon>
        <taxon>Pseudomonadota</taxon>
        <taxon>Gammaproteobacteria</taxon>
        <taxon>Enterobacterales</taxon>
        <taxon>Enterobacteriaceae</taxon>
        <taxon>Salmonella</taxon>
    </lineage>
</organism>
<accession>A0A5T3JW48</accession>
<reference evidence="1" key="1">
    <citation type="submission" date="2018-11" db="EMBL/GenBank/DDBJ databases">
        <authorList>
            <consortium name="GenomeTrakr network: Whole genome sequencing for foodborne pathogen traceback"/>
        </authorList>
    </citation>
    <scope>NUCLEOTIDE SEQUENCE</scope>
    <source>
        <strain evidence="1">FSIS11815313</strain>
    </source>
</reference>
<dbReference type="Pfam" id="PF13707">
    <property type="entry name" value="RloB"/>
    <property type="match status" value="1"/>
</dbReference>
<sequence>MGEILMGSEDLFKKRKARRNNEFKRVSKARAQMKKILIVCEGEKTEPAYFTDFIKHCRISTASIVEISGECGSSPMNVVSWAKEKYNTEKKRSDPYDKVYCVFDRDAHPNYDEALSRINSLNPKGIFVAITSIPCFEYWLILHFGYTRKSFSPQKGKSEGAQMLAELKKYMPDYEKKASGVFNKLQDRLDTALINAKRVEDAAKKDGSINPSTKVGALITDLINIRDDFENEK</sequence>
<protein>
    <submittedName>
        <fullName evidence="1">RloB domain-containing protein</fullName>
    </submittedName>
</protein>